<accession>A0A6L7GII7</accession>
<name>A0A6L7GII7_9SPHN</name>
<dbReference type="OrthoDB" id="7432914at2"/>
<dbReference type="EMBL" id="WTYU01000001">
    <property type="protein sequence ID" value="MXP14728.1"/>
    <property type="molecule type" value="Genomic_DNA"/>
</dbReference>
<feature type="transmembrane region" description="Helical" evidence="1">
    <location>
        <begin position="48"/>
        <end position="74"/>
    </location>
</feature>
<keyword evidence="1" id="KW-1133">Transmembrane helix</keyword>
<dbReference type="AlphaFoldDB" id="A0A6L7GII7"/>
<organism evidence="2 3">
    <name type="scientific">Allopontixanthobacter confluentis</name>
    <dbReference type="NCBI Taxonomy" id="1849021"/>
    <lineage>
        <taxon>Bacteria</taxon>
        <taxon>Pseudomonadati</taxon>
        <taxon>Pseudomonadota</taxon>
        <taxon>Alphaproteobacteria</taxon>
        <taxon>Sphingomonadales</taxon>
        <taxon>Erythrobacteraceae</taxon>
        <taxon>Allopontixanthobacter</taxon>
    </lineage>
</organism>
<evidence type="ECO:0000256" key="1">
    <source>
        <dbReference type="SAM" id="Phobius"/>
    </source>
</evidence>
<sequence>MPRLTDRLGPFTFNEKLALGMLALFIPISFGSSMVLRPGNVLKGSDFALFLAWKIGWSIAVFIAAGVAIATVFLKPDAHSSRWRMHIGRILPLAALGVAIPSAYVLESAYSAHQMRSFARSHASELSGPAPRAVIYRAGIPDGGVVIVRSPGENPESYAATRMIDLTGEDIKSCTALGDGDWSCHFD</sequence>
<gene>
    <name evidence="2" type="ORF">GRI44_08185</name>
</gene>
<keyword evidence="1" id="KW-0812">Transmembrane</keyword>
<proteinExistence type="predicted"/>
<evidence type="ECO:0000313" key="3">
    <source>
        <dbReference type="Proteomes" id="UP000473531"/>
    </source>
</evidence>
<evidence type="ECO:0000313" key="2">
    <source>
        <dbReference type="EMBL" id="MXP14728.1"/>
    </source>
</evidence>
<keyword evidence="3" id="KW-1185">Reference proteome</keyword>
<reference evidence="2 3" key="1">
    <citation type="submission" date="2019-12" db="EMBL/GenBank/DDBJ databases">
        <title>Genomic-based taxomic classification of the family Erythrobacteraceae.</title>
        <authorList>
            <person name="Xu L."/>
        </authorList>
    </citation>
    <scope>NUCLEOTIDE SEQUENCE [LARGE SCALE GENOMIC DNA]</scope>
    <source>
        <strain evidence="2 3">KCTC 52259</strain>
    </source>
</reference>
<comment type="caution">
    <text evidence="2">The sequence shown here is derived from an EMBL/GenBank/DDBJ whole genome shotgun (WGS) entry which is preliminary data.</text>
</comment>
<dbReference type="Proteomes" id="UP000473531">
    <property type="component" value="Unassembled WGS sequence"/>
</dbReference>
<keyword evidence="1" id="KW-0472">Membrane</keyword>
<dbReference type="RefSeq" id="WP_160601042.1">
    <property type="nucleotide sequence ID" value="NZ_WTYU01000001.1"/>
</dbReference>
<feature type="transmembrane region" description="Helical" evidence="1">
    <location>
        <begin position="86"/>
        <end position="106"/>
    </location>
</feature>
<protein>
    <submittedName>
        <fullName evidence="2">Uncharacterized protein</fullName>
    </submittedName>
</protein>
<feature type="transmembrane region" description="Helical" evidence="1">
    <location>
        <begin position="17"/>
        <end position="36"/>
    </location>
</feature>